<proteinExistence type="predicted"/>
<sequence length="330" mass="35819">MKKSIKAMTILTAAGLLMTSAPLLTTHAAAKANTSAAAASSLKKIDPKLISEAQKKLKDATGKSYSFSKVESWKTGNDTGWTLTIKGAHYSYVNITNNKIDSIQLEQKWADLQSSSKETIQSVLKDLDVESLPESATLTVSYSGKQADSGKVEVFTHVDNHYITLLDGKVKRVMSTIPVESVSQDIQDAASEVTKGFQGLSLGKLTKASYVTEKGKSHFELTFQGTSAKMPIFISIDEASRGVTMFEVSSLQDSAAEYTKGYKNLMNMSEDKLLQAAIPLAQSSMNLDLTGYKAAKDKDLPGTVHFTMKNKQSVEGVYNSKGQIYALKLK</sequence>
<evidence type="ECO:0000313" key="3">
    <source>
        <dbReference type="Proteomes" id="UP000706926"/>
    </source>
</evidence>
<evidence type="ECO:0000256" key="1">
    <source>
        <dbReference type="SAM" id="SignalP"/>
    </source>
</evidence>
<keyword evidence="3" id="KW-1185">Reference proteome</keyword>
<evidence type="ECO:0000313" key="2">
    <source>
        <dbReference type="EMBL" id="MBP1891616.1"/>
    </source>
</evidence>
<dbReference type="GeneID" id="95402734"/>
<protein>
    <recommendedName>
        <fullName evidence="4">PepSY domain-containing protein</fullName>
    </recommendedName>
</protein>
<evidence type="ECO:0008006" key="4">
    <source>
        <dbReference type="Google" id="ProtNLM"/>
    </source>
</evidence>
<gene>
    <name evidence="2" type="ORF">J2Z18_000688</name>
</gene>
<keyword evidence="1" id="KW-0732">Signal</keyword>
<organism evidence="2 3">
    <name type="scientific">Paenibacillus lactis</name>
    <dbReference type="NCBI Taxonomy" id="228574"/>
    <lineage>
        <taxon>Bacteria</taxon>
        <taxon>Bacillati</taxon>
        <taxon>Bacillota</taxon>
        <taxon>Bacilli</taxon>
        <taxon>Bacillales</taxon>
        <taxon>Paenibacillaceae</taxon>
        <taxon>Paenibacillus</taxon>
    </lineage>
</organism>
<accession>A0ABS4F5T6</accession>
<feature type="chain" id="PRO_5046976317" description="PepSY domain-containing protein" evidence="1">
    <location>
        <begin position="29"/>
        <end position="330"/>
    </location>
</feature>
<comment type="caution">
    <text evidence="2">The sequence shown here is derived from an EMBL/GenBank/DDBJ whole genome shotgun (WGS) entry which is preliminary data.</text>
</comment>
<dbReference type="Proteomes" id="UP000706926">
    <property type="component" value="Unassembled WGS sequence"/>
</dbReference>
<name>A0ABS4F5T6_9BACL</name>
<dbReference type="EMBL" id="JAGGKI010000002">
    <property type="protein sequence ID" value="MBP1891616.1"/>
    <property type="molecule type" value="Genomic_DNA"/>
</dbReference>
<reference evidence="2 3" key="1">
    <citation type="submission" date="2021-03" db="EMBL/GenBank/DDBJ databases">
        <title>Genomic Encyclopedia of Type Strains, Phase IV (KMG-IV): sequencing the most valuable type-strain genomes for metagenomic binning, comparative biology and taxonomic classification.</title>
        <authorList>
            <person name="Goeker M."/>
        </authorList>
    </citation>
    <scope>NUCLEOTIDE SEQUENCE [LARGE SCALE GENOMIC DNA]</scope>
    <source>
        <strain evidence="2 3">DSM 15596</strain>
    </source>
</reference>
<feature type="signal peptide" evidence="1">
    <location>
        <begin position="1"/>
        <end position="28"/>
    </location>
</feature>
<dbReference type="RefSeq" id="WP_210094189.1">
    <property type="nucleotide sequence ID" value="NZ_BOSA01000001.1"/>
</dbReference>